<keyword evidence="4" id="KW-1185">Reference proteome</keyword>
<feature type="compositionally biased region" description="Low complexity" evidence="1">
    <location>
        <begin position="67"/>
        <end position="110"/>
    </location>
</feature>
<dbReference type="AlphaFoldDB" id="A0A923S2K3"/>
<evidence type="ECO:0000256" key="1">
    <source>
        <dbReference type="SAM" id="MobiDB-lite"/>
    </source>
</evidence>
<evidence type="ECO:0000313" key="3">
    <source>
        <dbReference type="EMBL" id="MBC5765441.1"/>
    </source>
</evidence>
<accession>A0A923S2K3</accession>
<name>A0A923S2K3_9BURK</name>
<gene>
    <name evidence="3" type="ORF">H8R02_13315</name>
</gene>
<comment type="caution">
    <text evidence="3">The sequence shown here is derived from an EMBL/GenBank/DDBJ whole genome shotgun (WGS) entry which is preliminary data.</text>
</comment>
<dbReference type="RefSeq" id="WP_187081913.1">
    <property type="nucleotide sequence ID" value="NZ_JACORU010000004.1"/>
</dbReference>
<evidence type="ECO:0000313" key="4">
    <source>
        <dbReference type="Proteomes" id="UP000596827"/>
    </source>
</evidence>
<evidence type="ECO:0000256" key="2">
    <source>
        <dbReference type="SAM" id="SignalP"/>
    </source>
</evidence>
<sequence>MTKTLLALAALAIGGAASAKLPPLDDAAKAKAAETTARAAWQAKVDAFQLCKAQDKVAAAYRKGGGKAAPAASAAKPVAAASAATPTAMSATAAASAAPTTPVAYAPPASCMDPGPFAYSPPEQKPLETSGAHSPAGTAASPPSVRPEAAQMTPGSSGKPPASAAKK</sequence>
<protein>
    <submittedName>
        <fullName evidence="3">Uncharacterized protein</fullName>
    </submittedName>
</protein>
<dbReference type="Proteomes" id="UP000596827">
    <property type="component" value="Unassembled WGS sequence"/>
</dbReference>
<feature type="chain" id="PRO_5036734586" evidence="2">
    <location>
        <begin position="20"/>
        <end position="167"/>
    </location>
</feature>
<feature type="signal peptide" evidence="2">
    <location>
        <begin position="1"/>
        <end position="19"/>
    </location>
</feature>
<keyword evidence="2" id="KW-0732">Signal</keyword>
<reference evidence="3" key="1">
    <citation type="submission" date="2020-08" db="EMBL/GenBank/DDBJ databases">
        <title>Ramlibacter sp. GTP1 16S ribosomal RNA gene genome sequencing and assembly.</title>
        <authorList>
            <person name="Kang M."/>
        </authorList>
    </citation>
    <scope>NUCLEOTIDE SEQUENCE</scope>
    <source>
        <strain evidence="3">GTP1</strain>
    </source>
</reference>
<dbReference type="EMBL" id="JACORU010000004">
    <property type="protein sequence ID" value="MBC5765441.1"/>
    <property type="molecule type" value="Genomic_DNA"/>
</dbReference>
<proteinExistence type="predicted"/>
<feature type="region of interest" description="Disordered" evidence="1">
    <location>
        <begin position="67"/>
        <end position="167"/>
    </location>
</feature>
<organism evidence="3 4">
    <name type="scientific">Ramlibacter albus</name>
    <dbReference type="NCBI Taxonomy" id="2079448"/>
    <lineage>
        <taxon>Bacteria</taxon>
        <taxon>Pseudomonadati</taxon>
        <taxon>Pseudomonadota</taxon>
        <taxon>Betaproteobacteria</taxon>
        <taxon>Burkholderiales</taxon>
        <taxon>Comamonadaceae</taxon>
        <taxon>Ramlibacter</taxon>
    </lineage>
</organism>